<dbReference type="SMART" id="SM00857">
    <property type="entry name" value="Resolvase"/>
    <property type="match status" value="1"/>
</dbReference>
<evidence type="ECO:0000313" key="4">
    <source>
        <dbReference type="Proteomes" id="UP000736583"/>
    </source>
</evidence>
<evidence type="ECO:0000259" key="2">
    <source>
        <dbReference type="PROSITE" id="PS51737"/>
    </source>
</evidence>
<name>A0ABS6F3M6_9CLOT</name>
<dbReference type="Proteomes" id="UP000736583">
    <property type="component" value="Unassembled WGS sequence"/>
</dbReference>
<protein>
    <submittedName>
        <fullName evidence="3">Recombinase family protein</fullName>
    </submittedName>
</protein>
<dbReference type="PANTHER" id="PTHR30461:SF23">
    <property type="entry name" value="DNA RECOMBINASE-RELATED"/>
    <property type="match status" value="1"/>
</dbReference>
<keyword evidence="4" id="KW-1185">Reference proteome</keyword>
<proteinExistence type="predicted"/>
<dbReference type="InterPro" id="IPR006119">
    <property type="entry name" value="Resolv_N"/>
</dbReference>
<dbReference type="EMBL" id="JAHLQL010000006">
    <property type="protein sequence ID" value="MBU5593005.1"/>
    <property type="molecule type" value="Genomic_DNA"/>
</dbReference>
<evidence type="ECO:0000259" key="1">
    <source>
        <dbReference type="PROSITE" id="PS51736"/>
    </source>
</evidence>
<dbReference type="InterPro" id="IPR025827">
    <property type="entry name" value="Zn_ribbon_recom_dom"/>
</dbReference>
<dbReference type="InterPro" id="IPR011109">
    <property type="entry name" value="DNA_bind_recombinase_dom"/>
</dbReference>
<dbReference type="PANTHER" id="PTHR30461">
    <property type="entry name" value="DNA-INVERTASE FROM LAMBDOID PROPHAGE"/>
    <property type="match status" value="1"/>
</dbReference>
<sequence>MANNKYTILYARLSQDDGSQGESNSISNQRLILEKYAKENGFENLKFLNDDGYSGTNFNRPAFKKLMELVENDAVATIIVKDMSRFGREYLEVGRYTEIVFPNYDVRFIAIGDGIDSLYGNDDFTPFKNIINELYAKDCRRKIRAAKRAKAETGAWMGGKPPYGYMRDPKDPKRHLVPDPESAEIVKLIFALCVGGKGPNQIAKELTKREILTPAHYEYQRQGIKNGNLNLDKPYKWHLENIVRILENEVYVGHTISLVNTTKSYKNKKRVVRPKEEQVKFENTHESLVEKKIWDIVQKLRESKVKPAPIDEPNILAGMVYCADCGSKMDLFRTRTKGNNYNNFKCRSYNKNGKEACSAQYITEATIKTMVLDDLRRVLHIARNHSDLFGRYLRNKSNSEVQKEIGKLTKHIDILKKRDAELRSLFKRLYEDNVLGKIPNEVFRSLSDDYLDEQKELQATIPIKEKELEKLKSSVTNIDAFIERAKQYPEIPELTAEILHLFISKIIVSEKEEKYSRTAPQKVKIVYREIGLMDLADTTALAEKLKIA</sequence>
<dbReference type="Pfam" id="PF14287">
    <property type="entry name" value="DUF4368"/>
    <property type="match status" value="1"/>
</dbReference>
<dbReference type="CDD" id="cd03770">
    <property type="entry name" value="SR_TndX_transposase"/>
    <property type="match status" value="1"/>
</dbReference>
<dbReference type="PROSITE" id="PS51736">
    <property type="entry name" value="RECOMBINASES_3"/>
    <property type="match status" value="1"/>
</dbReference>
<organism evidence="3 4">
    <name type="scientific">Clostridium simiarum</name>
    <dbReference type="NCBI Taxonomy" id="2841506"/>
    <lineage>
        <taxon>Bacteria</taxon>
        <taxon>Bacillati</taxon>
        <taxon>Bacillota</taxon>
        <taxon>Clostridia</taxon>
        <taxon>Eubacteriales</taxon>
        <taxon>Clostridiaceae</taxon>
        <taxon>Clostridium</taxon>
    </lineage>
</organism>
<feature type="domain" description="Resolvase/invertase-type recombinase catalytic" evidence="1">
    <location>
        <begin position="6"/>
        <end position="154"/>
    </location>
</feature>
<dbReference type="Pfam" id="PF00239">
    <property type="entry name" value="Resolvase"/>
    <property type="match status" value="1"/>
</dbReference>
<dbReference type="RefSeq" id="WP_216457695.1">
    <property type="nucleotide sequence ID" value="NZ_JAHLQL010000006.1"/>
</dbReference>
<gene>
    <name evidence="3" type="ORF">KQI89_14735</name>
</gene>
<dbReference type="InterPro" id="IPR025378">
    <property type="entry name" value="DUF4368"/>
</dbReference>
<dbReference type="Pfam" id="PF13408">
    <property type="entry name" value="Zn_ribbon_recom"/>
    <property type="match status" value="1"/>
</dbReference>
<evidence type="ECO:0000313" key="3">
    <source>
        <dbReference type="EMBL" id="MBU5593005.1"/>
    </source>
</evidence>
<dbReference type="PROSITE" id="PS51737">
    <property type="entry name" value="RECOMBINASE_DNA_BIND"/>
    <property type="match status" value="1"/>
</dbReference>
<reference evidence="3 4" key="1">
    <citation type="submission" date="2021-06" db="EMBL/GenBank/DDBJ databases">
        <authorList>
            <person name="Sun Q."/>
            <person name="Li D."/>
        </authorList>
    </citation>
    <scope>NUCLEOTIDE SEQUENCE [LARGE SCALE GENOMIC DNA]</scope>
    <source>
        <strain evidence="3 4">MSJ-4</strain>
    </source>
</reference>
<dbReference type="InterPro" id="IPR050639">
    <property type="entry name" value="SSR_resolvase"/>
</dbReference>
<comment type="caution">
    <text evidence="3">The sequence shown here is derived from an EMBL/GenBank/DDBJ whole genome shotgun (WGS) entry which is preliminary data.</text>
</comment>
<dbReference type="Pfam" id="PF07508">
    <property type="entry name" value="Recombinase"/>
    <property type="match status" value="1"/>
</dbReference>
<accession>A0ABS6F3M6</accession>
<feature type="domain" description="Recombinase" evidence="2">
    <location>
        <begin position="162"/>
        <end position="307"/>
    </location>
</feature>